<feature type="domain" description="Aspartate/ornithine carbamoyltransferase Asp/Orn-binding" evidence="6">
    <location>
        <begin position="151"/>
        <end position="300"/>
    </location>
</feature>
<dbReference type="GO" id="GO:0016597">
    <property type="term" value="F:amino acid binding"/>
    <property type="evidence" value="ECO:0007669"/>
    <property type="project" value="InterPro"/>
</dbReference>
<feature type="binding site" evidence="5">
    <location>
        <position position="291"/>
    </location>
    <ligand>
        <name>carbamoyl phosphate</name>
        <dbReference type="ChEBI" id="CHEBI:58228"/>
    </ligand>
</feature>
<feature type="binding site" evidence="5">
    <location>
        <position position="80"/>
    </location>
    <ligand>
        <name>carbamoyl phosphate</name>
        <dbReference type="ChEBI" id="CHEBI:58228"/>
    </ligand>
</feature>
<dbReference type="NCBIfam" id="NF001986">
    <property type="entry name" value="PRK00779.1"/>
    <property type="match status" value="1"/>
</dbReference>
<dbReference type="InterPro" id="IPR024904">
    <property type="entry name" value="OTCase_ArgI"/>
</dbReference>
<feature type="binding site" evidence="5">
    <location>
        <position position="163"/>
    </location>
    <ligand>
        <name>L-ornithine</name>
        <dbReference type="ChEBI" id="CHEBI:46911"/>
    </ligand>
</feature>
<feature type="binding site" evidence="5">
    <location>
        <position position="104"/>
    </location>
    <ligand>
        <name>carbamoyl phosphate</name>
        <dbReference type="ChEBI" id="CHEBI:58228"/>
    </ligand>
</feature>
<feature type="binding site" evidence="5">
    <location>
        <begin position="225"/>
        <end position="226"/>
    </location>
    <ligand>
        <name>L-ornithine</name>
        <dbReference type="ChEBI" id="CHEBI:46911"/>
    </ligand>
</feature>
<dbReference type="NCBIfam" id="TIGR00658">
    <property type="entry name" value="orni_carb_tr"/>
    <property type="match status" value="1"/>
</dbReference>
<dbReference type="InterPro" id="IPR006130">
    <property type="entry name" value="Asp/Orn_carbamoylTrfase"/>
</dbReference>
<feature type="binding site" evidence="5">
    <location>
        <begin position="53"/>
        <end position="56"/>
    </location>
    <ligand>
        <name>carbamoyl phosphate</name>
        <dbReference type="ChEBI" id="CHEBI:58228"/>
    </ligand>
</feature>
<dbReference type="InterPro" id="IPR006131">
    <property type="entry name" value="Asp_carbamoyltransf_Asp/Orn-bd"/>
</dbReference>
<dbReference type="AlphaFoldDB" id="A0A7C4H3Q0"/>
<dbReference type="Pfam" id="PF02729">
    <property type="entry name" value="OTCace_N"/>
    <property type="match status" value="1"/>
</dbReference>
<evidence type="ECO:0000256" key="2">
    <source>
        <dbReference type="ARBA" id="ARBA00013007"/>
    </source>
</evidence>
<evidence type="ECO:0000259" key="7">
    <source>
        <dbReference type="Pfam" id="PF02729"/>
    </source>
</evidence>
<comment type="catalytic activity">
    <reaction evidence="4 5">
        <text>carbamoyl phosphate + L-ornithine = L-citrulline + phosphate + H(+)</text>
        <dbReference type="Rhea" id="RHEA:19513"/>
        <dbReference type="ChEBI" id="CHEBI:15378"/>
        <dbReference type="ChEBI" id="CHEBI:43474"/>
        <dbReference type="ChEBI" id="CHEBI:46911"/>
        <dbReference type="ChEBI" id="CHEBI:57743"/>
        <dbReference type="ChEBI" id="CHEBI:58228"/>
        <dbReference type="EC" id="2.1.3.3"/>
    </reaction>
</comment>
<evidence type="ECO:0000256" key="4">
    <source>
        <dbReference type="ARBA" id="ARBA00048772"/>
    </source>
</evidence>
<dbReference type="GO" id="GO:0004585">
    <property type="term" value="F:ornithine carbamoyltransferase activity"/>
    <property type="evidence" value="ECO:0007669"/>
    <property type="project" value="UniProtKB-UniRule"/>
</dbReference>
<feature type="binding site" evidence="5">
    <location>
        <begin position="131"/>
        <end position="134"/>
    </location>
    <ligand>
        <name>carbamoyl phosphate</name>
        <dbReference type="ChEBI" id="CHEBI:58228"/>
    </ligand>
</feature>
<keyword evidence="5" id="KW-0963">Cytoplasm</keyword>
<keyword evidence="3 5" id="KW-0808">Transferase</keyword>
<dbReference type="Pfam" id="PF00185">
    <property type="entry name" value="OTCace"/>
    <property type="match status" value="1"/>
</dbReference>
<dbReference type="PRINTS" id="PR00102">
    <property type="entry name" value="OTCASE"/>
</dbReference>
<dbReference type="GO" id="GO:0019240">
    <property type="term" value="P:citrulline biosynthetic process"/>
    <property type="evidence" value="ECO:0007669"/>
    <property type="project" value="TreeGrafter"/>
</dbReference>
<accession>A0A7C4H3Q0</accession>
<dbReference type="EMBL" id="DTBQ01000076">
    <property type="protein sequence ID" value="HGM46643.1"/>
    <property type="molecule type" value="Genomic_DNA"/>
</dbReference>
<evidence type="ECO:0000256" key="3">
    <source>
        <dbReference type="ARBA" id="ARBA00022679"/>
    </source>
</evidence>
<dbReference type="GO" id="GO:0042450">
    <property type="term" value="P:L-arginine biosynthetic process via ornithine"/>
    <property type="evidence" value="ECO:0007669"/>
    <property type="project" value="UniProtKB-UniRule"/>
</dbReference>
<feature type="domain" description="Aspartate/ornithine carbamoyltransferase carbamoyl-P binding" evidence="7">
    <location>
        <begin position="3"/>
        <end position="144"/>
    </location>
</feature>
<comment type="subcellular location">
    <subcellularLocation>
        <location evidence="5">Cytoplasm</location>
    </subcellularLocation>
</comment>
<dbReference type="SUPFAM" id="SSF53671">
    <property type="entry name" value="Aspartate/ornithine carbamoyltransferase"/>
    <property type="match status" value="1"/>
</dbReference>
<proteinExistence type="inferred from homology"/>
<name>A0A7C4H3Q0_THEPE</name>
<feature type="binding site" evidence="5">
    <location>
        <position position="221"/>
    </location>
    <ligand>
        <name>L-ornithine</name>
        <dbReference type="ChEBI" id="CHEBI:46911"/>
    </ligand>
</feature>
<dbReference type="Gene3D" id="3.40.50.1370">
    <property type="entry name" value="Aspartate/ornithine carbamoyltransferase"/>
    <property type="match status" value="2"/>
</dbReference>
<dbReference type="PANTHER" id="PTHR45753">
    <property type="entry name" value="ORNITHINE CARBAMOYLTRANSFERASE, MITOCHONDRIAL"/>
    <property type="match status" value="1"/>
</dbReference>
<comment type="caution">
    <text evidence="8">The sequence shown here is derived from an EMBL/GenBank/DDBJ whole genome shotgun (WGS) entry which is preliminary data.</text>
</comment>
<evidence type="ECO:0000259" key="6">
    <source>
        <dbReference type="Pfam" id="PF00185"/>
    </source>
</evidence>
<reference evidence="8" key="1">
    <citation type="journal article" date="2020" name="mSystems">
        <title>Genome- and Community-Level Interaction Insights into Carbon Utilization and Element Cycling Functions of Hydrothermarchaeota in Hydrothermal Sediment.</title>
        <authorList>
            <person name="Zhou Z."/>
            <person name="Liu Y."/>
            <person name="Xu W."/>
            <person name="Pan J."/>
            <person name="Luo Z.H."/>
            <person name="Li M."/>
        </authorList>
    </citation>
    <scope>NUCLEOTIDE SEQUENCE</scope>
    <source>
        <strain evidence="8">SpSt-649</strain>
    </source>
</reference>
<dbReference type="GO" id="GO:0005737">
    <property type="term" value="C:cytoplasm"/>
    <property type="evidence" value="ECO:0007669"/>
    <property type="project" value="UniProtKB-SubCell"/>
</dbReference>
<evidence type="ECO:0000256" key="1">
    <source>
        <dbReference type="ARBA" id="ARBA00007805"/>
    </source>
</evidence>
<dbReference type="PROSITE" id="PS00097">
    <property type="entry name" value="CARBAMOYLTRANSFERASE"/>
    <property type="match status" value="1"/>
</dbReference>
<feature type="binding site" evidence="5">
    <location>
        <begin position="263"/>
        <end position="264"/>
    </location>
    <ligand>
        <name>carbamoyl phosphate</name>
        <dbReference type="ChEBI" id="CHEBI:58228"/>
    </ligand>
</feature>
<evidence type="ECO:0000256" key="5">
    <source>
        <dbReference type="HAMAP-Rule" id="MF_01109"/>
    </source>
</evidence>
<evidence type="ECO:0000313" key="8">
    <source>
        <dbReference type="EMBL" id="HGM46643.1"/>
    </source>
</evidence>
<dbReference type="FunFam" id="3.40.50.1370:FF:000008">
    <property type="entry name" value="Ornithine carbamoyltransferase"/>
    <property type="match status" value="1"/>
</dbReference>
<protein>
    <recommendedName>
        <fullName evidence="2 5">Ornithine carbamoyltransferase</fullName>
        <shortName evidence="5">OTCase</shortName>
        <ecNumber evidence="2 5">2.1.3.3</ecNumber>
    </recommendedName>
</protein>
<comment type="similarity">
    <text evidence="1 5">Belongs to the aspartate/ornithine carbamoyltransferase superfamily. OTCase family.</text>
</comment>
<sequence length="320" mass="35703">MKRDLLTLKEFSRDEILSLIEDSVTLKKLRAAGVKKLTLLSGYSIALIFEKPSTRTRASFTVAALELGAWPVSYSAQELQLSRGEPIKDVARVLSRYHDAIAARVYRHEDLEELARYSTVPVINLLSDSHHPLQALADFMTIYEKLGRIAGVKVVFVGDGTDNVFNSLAIVGVKLGSRIRVAAPPGYMPRPELLGEDVLKNIEVFEDPGEAVSDADVIYTDVFVSMGQEAQREERIRAFLPKYQVNSELLKKVGKSNFIVMHCLPAHRGEEITDEVIEGKNSVVFDQAENRLHTSKAVLLNLLSPNWRTPVLRHSQELGP</sequence>
<gene>
    <name evidence="8" type="primary">argF</name>
    <name evidence="8" type="ORF">ENU21_02660</name>
</gene>
<dbReference type="InterPro" id="IPR006132">
    <property type="entry name" value="Asp/Orn_carbamoyltranf_P-bd"/>
</dbReference>
<dbReference type="HAMAP" id="MF_01109">
    <property type="entry name" value="OTCase"/>
    <property type="match status" value="1"/>
</dbReference>
<dbReference type="PRINTS" id="PR00100">
    <property type="entry name" value="AOTCASE"/>
</dbReference>
<dbReference type="PANTHER" id="PTHR45753:SF3">
    <property type="entry name" value="ORNITHINE TRANSCARBAMYLASE, MITOCHONDRIAL"/>
    <property type="match status" value="1"/>
</dbReference>
<dbReference type="EC" id="2.1.3.3" evidence="2 5"/>
<organism evidence="8">
    <name type="scientific">Thermofilum pendens</name>
    <dbReference type="NCBI Taxonomy" id="2269"/>
    <lineage>
        <taxon>Archaea</taxon>
        <taxon>Thermoproteota</taxon>
        <taxon>Thermoprotei</taxon>
        <taxon>Thermofilales</taxon>
        <taxon>Thermofilaceae</taxon>
        <taxon>Thermofilum</taxon>
    </lineage>
</organism>
<dbReference type="InterPro" id="IPR036901">
    <property type="entry name" value="Asp/Orn_carbamoylTrfase_sf"/>
</dbReference>
<dbReference type="InterPro" id="IPR002292">
    <property type="entry name" value="Orn/put_carbamltrans"/>
</dbReference>